<dbReference type="NCBIfam" id="TIGR00225">
    <property type="entry name" value="prc"/>
    <property type="match status" value="1"/>
</dbReference>
<evidence type="ECO:0000256" key="4">
    <source>
        <dbReference type="ARBA" id="ARBA00022825"/>
    </source>
</evidence>
<proteinExistence type="inferred from homology"/>
<protein>
    <submittedName>
        <fullName evidence="6">Carboxy-terminal-processing protease</fullName>
    </submittedName>
</protein>
<dbReference type="CDD" id="cd07560">
    <property type="entry name" value="Peptidase_S41_CPP"/>
    <property type="match status" value="1"/>
</dbReference>
<comment type="similarity">
    <text evidence="1">Belongs to the peptidase S41A family.</text>
</comment>
<feature type="domain" description="PDZ" evidence="5">
    <location>
        <begin position="48"/>
        <end position="124"/>
    </location>
</feature>
<dbReference type="Gene3D" id="2.30.42.10">
    <property type="match status" value="1"/>
</dbReference>
<dbReference type="AlphaFoldDB" id="A0AA35WS67"/>
<sequence length="454" mass="50127">MLQKALIEAIRKADVHYYEDVDQQEMFEGAIKGALTALDDPYTFYLPPVDQKREEENLYHAKFGGLGIRIYEDKGFIKIARPLPNTPAMRVGLQAGDYITKVDGEPIHISAGGQTLAEVVDILRGLIGTEVTVTVQRRGHSDPFDVTLIREEIKITSVKQTMLEDGIGYIKIESFTGRTVEEFKKALKTLLDAEDGAMTALILDLRHNSGGLLQAAYDVADAFISRGNIVSTQGRLNRYNQEYPATPETLCPAEIELVVLVNEYSASGSEIVAGAIKDSKRGAILGKKTFGKGVVQQRFPLNSLDKKGAVSLTISTYYTPSGVSINETGIEPNVEVEMSKLDEVTAAMRLYARKYVETFVEEWIERTEKEMGKTPKDFSQLEAELPDLMTTLAEHNITLDMEIIKNEANAFFNRNVGLDPLIDLVNDNQLLDAIQLIKTGGVEAVLASSTTVDL</sequence>
<evidence type="ECO:0000259" key="5">
    <source>
        <dbReference type="PROSITE" id="PS50106"/>
    </source>
</evidence>
<dbReference type="InterPro" id="IPR004447">
    <property type="entry name" value="Peptidase_S41A"/>
</dbReference>
<evidence type="ECO:0000256" key="2">
    <source>
        <dbReference type="ARBA" id="ARBA00022670"/>
    </source>
</evidence>
<dbReference type="PANTHER" id="PTHR32060">
    <property type="entry name" value="TAIL-SPECIFIC PROTEASE"/>
    <property type="match status" value="1"/>
</dbReference>
<dbReference type="InterPro" id="IPR055210">
    <property type="entry name" value="CtpA/B_N"/>
</dbReference>
<dbReference type="SUPFAM" id="SSF50156">
    <property type="entry name" value="PDZ domain-like"/>
    <property type="match status" value="1"/>
</dbReference>
<dbReference type="GO" id="GO:0004175">
    <property type="term" value="F:endopeptidase activity"/>
    <property type="evidence" value="ECO:0007669"/>
    <property type="project" value="TreeGrafter"/>
</dbReference>
<dbReference type="Gene3D" id="3.90.226.10">
    <property type="entry name" value="2-enoyl-CoA Hydratase, Chain A, domain 1"/>
    <property type="match status" value="1"/>
</dbReference>
<dbReference type="SUPFAM" id="SSF52096">
    <property type="entry name" value="ClpP/crotonase"/>
    <property type="match status" value="1"/>
</dbReference>
<evidence type="ECO:0000313" key="7">
    <source>
        <dbReference type="Proteomes" id="UP001174909"/>
    </source>
</evidence>
<reference evidence="6" key="1">
    <citation type="submission" date="2023-03" db="EMBL/GenBank/DDBJ databases">
        <authorList>
            <person name="Steffen K."/>
            <person name="Cardenas P."/>
        </authorList>
    </citation>
    <scope>NUCLEOTIDE SEQUENCE</scope>
</reference>
<dbReference type="InterPro" id="IPR005151">
    <property type="entry name" value="Tail-specific_protease"/>
</dbReference>
<dbReference type="GO" id="GO:0008236">
    <property type="term" value="F:serine-type peptidase activity"/>
    <property type="evidence" value="ECO:0007669"/>
    <property type="project" value="UniProtKB-KW"/>
</dbReference>
<keyword evidence="7" id="KW-1185">Reference proteome</keyword>
<dbReference type="GO" id="GO:0007165">
    <property type="term" value="P:signal transduction"/>
    <property type="evidence" value="ECO:0007669"/>
    <property type="project" value="TreeGrafter"/>
</dbReference>
<dbReference type="EMBL" id="CASHTH010002081">
    <property type="protein sequence ID" value="CAI8024492.1"/>
    <property type="molecule type" value="Genomic_DNA"/>
</dbReference>
<dbReference type="InterPro" id="IPR029045">
    <property type="entry name" value="ClpP/crotonase-like_dom_sf"/>
</dbReference>
<comment type="caution">
    <text evidence="6">The sequence shown here is derived from an EMBL/GenBank/DDBJ whole genome shotgun (WGS) entry which is preliminary data.</text>
</comment>
<dbReference type="PROSITE" id="PS50106">
    <property type="entry name" value="PDZ"/>
    <property type="match status" value="1"/>
</dbReference>
<evidence type="ECO:0000256" key="3">
    <source>
        <dbReference type="ARBA" id="ARBA00022801"/>
    </source>
</evidence>
<keyword evidence="3" id="KW-0378">Hydrolase</keyword>
<evidence type="ECO:0000256" key="1">
    <source>
        <dbReference type="ARBA" id="ARBA00009179"/>
    </source>
</evidence>
<dbReference type="PANTHER" id="PTHR32060:SF30">
    <property type="entry name" value="CARBOXY-TERMINAL PROCESSING PROTEASE CTPA"/>
    <property type="match status" value="1"/>
</dbReference>
<dbReference type="SMART" id="SM00245">
    <property type="entry name" value="TSPc"/>
    <property type="match status" value="1"/>
</dbReference>
<dbReference type="InterPro" id="IPR036034">
    <property type="entry name" value="PDZ_sf"/>
</dbReference>
<keyword evidence="2 6" id="KW-0645">Protease</keyword>
<dbReference type="Pfam" id="PF17820">
    <property type="entry name" value="PDZ_6"/>
    <property type="match status" value="1"/>
</dbReference>
<dbReference type="Gene3D" id="3.30.750.44">
    <property type="match status" value="1"/>
</dbReference>
<gene>
    <name evidence="6" type="ORF">GBAR_LOCUS14217</name>
</gene>
<accession>A0AA35WS67</accession>
<dbReference type="Pfam" id="PF22694">
    <property type="entry name" value="CtpB_N-like"/>
    <property type="match status" value="1"/>
</dbReference>
<dbReference type="Proteomes" id="UP001174909">
    <property type="component" value="Unassembled WGS sequence"/>
</dbReference>
<dbReference type="CDD" id="cd06782">
    <property type="entry name" value="cpPDZ_CPP-like"/>
    <property type="match status" value="1"/>
</dbReference>
<dbReference type="Pfam" id="PF03572">
    <property type="entry name" value="Peptidase_S41"/>
    <property type="match status" value="1"/>
</dbReference>
<keyword evidence="4" id="KW-0720">Serine protease</keyword>
<dbReference type="SMART" id="SM00228">
    <property type="entry name" value="PDZ"/>
    <property type="match status" value="1"/>
</dbReference>
<dbReference type="InterPro" id="IPR001478">
    <property type="entry name" value="PDZ"/>
</dbReference>
<evidence type="ECO:0000313" key="6">
    <source>
        <dbReference type="EMBL" id="CAI8024492.1"/>
    </source>
</evidence>
<dbReference type="GO" id="GO:0006508">
    <property type="term" value="P:proteolysis"/>
    <property type="evidence" value="ECO:0007669"/>
    <property type="project" value="UniProtKB-KW"/>
</dbReference>
<name>A0AA35WS67_GEOBA</name>
<organism evidence="6 7">
    <name type="scientific">Geodia barretti</name>
    <name type="common">Barrett's horny sponge</name>
    <dbReference type="NCBI Taxonomy" id="519541"/>
    <lineage>
        <taxon>Eukaryota</taxon>
        <taxon>Metazoa</taxon>
        <taxon>Porifera</taxon>
        <taxon>Demospongiae</taxon>
        <taxon>Heteroscleromorpha</taxon>
        <taxon>Tetractinellida</taxon>
        <taxon>Astrophorina</taxon>
        <taxon>Geodiidae</taxon>
        <taxon>Geodia</taxon>
    </lineage>
</organism>
<dbReference type="InterPro" id="IPR041489">
    <property type="entry name" value="PDZ_6"/>
</dbReference>